<gene>
    <name evidence="2" type="ORF">pdam_00010279</name>
</gene>
<protein>
    <submittedName>
        <fullName evidence="2">Uncharacterized protein</fullName>
    </submittedName>
</protein>
<reference evidence="2 3" key="1">
    <citation type="journal article" date="2018" name="Sci. Rep.">
        <title>Comparative analysis of the Pocillopora damicornis genome highlights role of immune system in coral evolution.</title>
        <authorList>
            <person name="Cunning R."/>
            <person name="Bay R.A."/>
            <person name="Gillette P."/>
            <person name="Baker A.C."/>
            <person name="Traylor-Knowles N."/>
        </authorList>
    </citation>
    <scope>NUCLEOTIDE SEQUENCE [LARGE SCALE GENOMIC DNA]</scope>
    <source>
        <strain evidence="2">RSMAS</strain>
        <tissue evidence="2">Whole animal</tissue>
    </source>
</reference>
<keyword evidence="3" id="KW-1185">Reference proteome</keyword>
<feature type="region of interest" description="Disordered" evidence="1">
    <location>
        <begin position="34"/>
        <end position="74"/>
    </location>
</feature>
<dbReference type="AlphaFoldDB" id="A0A3M6TMQ2"/>
<comment type="caution">
    <text evidence="2">The sequence shown here is derived from an EMBL/GenBank/DDBJ whole genome shotgun (WGS) entry which is preliminary data.</text>
</comment>
<name>A0A3M6TMQ2_POCDA</name>
<evidence type="ECO:0000256" key="1">
    <source>
        <dbReference type="SAM" id="MobiDB-lite"/>
    </source>
</evidence>
<proteinExistence type="predicted"/>
<sequence length="74" mass="7769">MLNSLKTGGAFVIKPSKTHSGRFLGSLLAILRSTTKSKSSTSNSTKNKSGTGAPRLGMHQATPPFLGSRPKDII</sequence>
<feature type="non-terminal residue" evidence="2">
    <location>
        <position position="74"/>
    </location>
</feature>
<accession>A0A3M6TMQ2</accession>
<organism evidence="2 3">
    <name type="scientific">Pocillopora damicornis</name>
    <name type="common">Cauliflower coral</name>
    <name type="synonym">Millepora damicornis</name>
    <dbReference type="NCBI Taxonomy" id="46731"/>
    <lineage>
        <taxon>Eukaryota</taxon>
        <taxon>Metazoa</taxon>
        <taxon>Cnidaria</taxon>
        <taxon>Anthozoa</taxon>
        <taxon>Hexacorallia</taxon>
        <taxon>Scleractinia</taxon>
        <taxon>Astrocoeniina</taxon>
        <taxon>Pocilloporidae</taxon>
        <taxon>Pocillopora</taxon>
    </lineage>
</organism>
<evidence type="ECO:0000313" key="2">
    <source>
        <dbReference type="EMBL" id="RMX42626.1"/>
    </source>
</evidence>
<evidence type="ECO:0000313" key="3">
    <source>
        <dbReference type="Proteomes" id="UP000275408"/>
    </source>
</evidence>
<feature type="compositionally biased region" description="Low complexity" evidence="1">
    <location>
        <begin position="34"/>
        <end position="49"/>
    </location>
</feature>
<dbReference type="Proteomes" id="UP000275408">
    <property type="component" value="Unassembled WGS sequence"/>
</dbReference>
<dbReference type="EMBL" id="RCHS01003326">
    <property type="protein sequence ID" value="RMX42626.1"/>
    <property type="molecule type" value="Genomic_DNA"/>
</dbReference>